<keyword evidence="1" id="KW-1133">Transmembrane helix</keyword>
<feature type="transmembrane region" description="Helical" evidence="1">
    <location>
        <begin position="12"/>
        <end position="33"/>
    </location>
</feature>
<organism evidence="2">
    <name type="scientific">Ixodes ricinus</name>
    <name type="common">Common tick</name>
    <name type="synonym">Acarus ricinus</name>
    <dbReference type="NCBI Taxonomy" id="34613"/>
    <lineage>
        <taxon>Eukaryota</taxon>
        <taxon>Metazoa</taxon>
        <taxon>Ecdysozoa</taxon>
        <taxon>Arthropoda</taxon>
        <taxon>Chelicerata</taxon>
        <taxon>Arachnida</taxon>
        <taxon>Acari</taxon>
        <taxon>Parasitiformes</taxon>
        <taxon>Ixodida</taxon>
        <taxon>Ixodoidea</taxon>
        <taxon>Ixodidae</taxon>
        <taxon>Ixodinae</taxon>
        <taxon>Ixodes</taxon>
    </lineage>
</organism>
<protein>
    <submittedName>
        <fullName evidence="2">Putative secreted protein</fullName>
    </submittedName>
</protein>
<sequence>MVVAHLTGTTKPAVLLFFMPLMLLILTEGCSLFESCEADKSGFVFFGTSRKLFCVMEELLKTFSWWYLGSSL</sequence>
<proteinExistence type="predicted"/>
<evidence type="ECO:0000256" key="1">
    <source>
        <dbReference type="SAM" id="Phobius"/>
    </source>
</evidence>
<reference evidence="2" key="1">
    <citation type="submission" date="2019-12" db="EMBL/GenBank/DDBJ databases">
        <title>An insight into the sialome of adult female Ixodes ricinus ticks feeding for 6 days.</title>
        <authorList>
            <person name="Perner J."/>
            <person name="Ribeiro J.M.C."/>
        </authorList>
    </citation>
    <scope>NUCLEOTIDE SEQUENCE</scope>
    <source>
        <strain evidence="2">Semi-engorged</strain>
        <tissue evidence="2">Salivary glands</tissue>
    </source>
</reference>
<keyword evidence="1" id="KW-0812">Transmembrane</keyword>
<evidence type="ECO:0000313" key="2">
    <source>
        <dbReference type="EMBL" id="MXU82948.1"/>
    </source>
</evidence>
<name>A0A6B0TUK7_IXORI</name>
<accession>A0A6B0TUK7</accession>
<dbReference type="AlphaFoldDB" id="A0A6B0TUK7"/>
<keyword evidence="1" id="KW-0472">Membrane</keyword>
<dbReference type="EMBL" id="GIFC01000865">
    <property type="protein sequence ID" value="MXU82948.1"/>
    <property type="molecule type" value="Transcribed_RNA"/>
</dbReference>